<organism evidence="2 3">
    <name type="scientific">Drechslerella stenobrocha 248</name>
    <dbReference type="NCBI Taxonomy" id="1043628"/>
    <lineage>
        <taxon>Eukaryota</taxon>
        <taxon>Fungi</taxon>
        <taxon>Dikarya</taxon>
        <taxon>Ascomycota</taxon>
        <taxon>Pezizomycotina</taxon>
        <taxon>Orbiliomycetes</taxon>
        <taxon>Orbiliales</taxon>
        <taxon>Orbiliaceae</taxon>
        <taxon>Drechslerella</taxon>
    </lineage>
</organism>
<dbReference type="Proteomes" id="UP000024837">
    <property type="component" value="Unassembled WGS sequence"/>
</dbReference>
<feature type="region of interest" description="Disordered" evidence="1">
    <location>
        <begin position="262"/>
        <end position="297"/>
    </location>
</feature>
<gene>
    <name evidence="2" type="ORF">DRE_02935</name>
</gene>
<dbReference type="AlphaFoldDB" id="W7IF74"/>
<dbReference type="EMBL" id="KI966408">
    <property type="protein sequence ID" value="EWC47735.1"/>
    <property type="molecule type" value="Genomic_DNA"/>
</dbReference>
<keyword evidence="3" id="KW-1185">Reference proteome</keyword>
<sequence length="297" mass="33501">MANPATLSPEREIEEIPSQNTFIIDSDDEAQAPANTTSTYDPNMVKSLLGDLLTEYIAKHNLLDLTNEELEKVDFSDPLSMSRVEPLADIPENRWAAFLGVKFPTVDESNLRGSYPWEQNVEKFVRQPSPTYYKSPRDAMVALGHESAPGAFGGPSSVDALRLLQKEEYRRYRTGEQRDGGFPNTEQRLDMAGQSQSYNDYNSEDYGEKYVGRNAGFVKKPVPTAKDMMTTFMSANEAETLEEQAVDDFRFEDFFNFDAYYNDTPDQGASNKRPVPDDFDQKQSGDSGDDSKRPRLS</sequence>
<reference evidence="2 3" key="1">
    <citation type="submission" date="2013-05" db="EMBL/GenBank/DDBJ databases">
        <title>Drechslerella stenobrocha genome reveals carnivorous origination and mechanical trapping mechanism of predatory fungi.</title>
        <authorList>
            <person name="Liu X."/>
            <person name="Zhang W."/>
            <person name="Liu K."/>
        </authorList>
    </citation>
    <scope>NUCLEOTIDE SEQUENCE [LARGE SCALE GENOMIC DNA]</scope>
    <source>
        <strain evidence="2 3">248</strain>
    </source>
</reference>
<feature type="region of interest" description="Disordered" evidence="1">
    <location>
        <begin position="19"/>
        <end position="39"/>
    </location>
</feature>
<evidence type="ECO:0000313" key="3">
    <source>
        <dbReference type="Proteomes" id="UP000024837"/>
    </source>
</evidence>
<name>W7IF74_9PEZI</name>
<feature type="compositionally biased region" description="Basic and acidic residues" evidence="1">
    <location>
        <begin position="274"/>
        <end position="297"/>
    </location>
</feature>
<dbReference type="HOGENOM" id="CLU_936979_0_0_1"/>
<evidence type="ECO:0000313" key="2">
    <source>
        <dbReference type="EMBL" id="EWC47735.1"/>
    </source>
</evidence>
<accession>W7IF74</accession>
<proteinExistence type="predicted"/>
<protein>
    <submittedName>
        <fullName evidence="2">Uncharacterized protein</fullName>
    </submittedName>
</protein>
<evidence type="ECO:0000256" key="1">
    <source>
        <dbReference type="SAM" id="MobiDB-lite"/>
    </source>
</evidence>